<dbReference type="SUPFAM" id="SSF56672">
    <property type="entry name" value="DNA/RNA polymerases"/>
    <property type="match status" value="1"/>
</dbReference>
<dbReference type="GO" id="GO:0004519">
    <property type="term" value="F:endonuclease activity"/>
    <property type="evidence" value="ECO:0007669"/>
    <property type="project" value="UniProtKB-KW"/>
</dbReference>
<feature type="region of interest" description="Disordered" evidence="18">
    <location>
        <begin position="91"/>
        <end position="113"/>
    </location>
</feature>
<evidence type="ECO:0000256" key="5">
    <source>
        <dbReference type="ARBA" id="ARBA00022723"/>
    </source>
</evidence>
<evidence type="ECO:0000259" key="20">
    <source>
        <dbReference type="PROSITE" id="PS50994"/>
    </source>
</evidence>
<keyword evidence="5" id="KW-0479">Metal-binding</keyword>
<dbReference type="PANTHER" id="PTHR42648">
    <property type="entry name" value="TRANSPOSASE, PUTATIVE-RELATED"/>
    <property type="match status" value="1"/>
</dbReference>
<evidence type="ECO:0000256" key="8">
    <source>
        <dbReference type="ARBA" id="ARBA00022842"/>
    </source>
</evidence>
<dbReference type="Gene3D" id="4.10.60.10">
    <property type="entry name" value="Zinc finger, CCHC-type"/>
    <property type="match status" value="1"/>
</dbReference>
<feature type="compositionally biased region" description="Polar residues" evidence="18">
    <location>
        <begin position="1"/>
        <end position="11"/>
    </location>
</feature>
<feature type="domain" description="Integrase catalytic" evidence="20">
    <location>
        <begin position="766"/>
        <end position="942"/>
    </location>
</feature>
<evidence type="ECO:0000256" key="12">
    <source>
        <dbReference type="ARBA" id="ARBA00022932"/>
    </source>
</evidence>
<dbReference type="GO" id="GO:0006397">
    <property type="term" value="P:mRNA processing"/>
    <property type="evidence" value="ECO:0007669"/>
    <property type="project" value="UniProtKB-KW"/>
</dbReference>
<evidence type="ECO:0000313" key="21">
    <source>
        <dbReference type="EMBL" id="PLW20602.1"/>
    </source>
</evidence>
<keyword evidence="7" id="KW-0378">Hydrolase</keyword>
<keyword evidence="2" id="KW-0507">mRNA processing</keyword>
<comment type="catalytic activity">
    <reaction evidence="15">
        <text>DNA(n) + a 2'-deoxyribonucleoside 5'-triphosphate = DNA(n+1) + diphosphate</text>
        <dbReference type="Rhea" id="RHEA:22508"/>
        <dbReference type="Rhea" id="RHEA-COMP:17339"/>
        <dbReference type="Rhea" id="RHEA-COMP:17340"/>
        <dbReference type="ChEBI" id="CHEBI:33019"/>
        <dbReference type="ChEBI" id="CHEBI:61560"/>
        <dbReference type="ChEBI" id="CHEBI:173112"/>
        <dbReference type="EC" id="2.7.7.49"/>
    </reaction>
</comment>
<dbReference type="CDD" id="cd09272">
    <property type="entry name" value="RNase_HI_RT_Ty1"/>
    <property type="match status" value="1"/>
</dbReference>
<dbReference type="SUPFAM" id="SSF57756">
    <property type="entry name" value="Retrovirus zinc finger-like domains"/>
    <property type="match status" value="1"/>
</dbReference>
<keyword evidence="12" id="KW-0239">DNA-directed DNA polymerase</keyword>
<dbReference type="SMART" id="SM00343">
    <property type="entry name" value="ZnF_C2HC"/>
    <property type="match status" value="1"/>
</dbReference>
<keyword evidence="11" id="KW-0695">RNA-directed DNA polymerase</keyword>
<dbReference type="InterPro" id="IPR036875">
    <property type="entry name" value="Znf_CCHC_sf"/>
</dbReference>
<feature type="region of interest" description="Disordered" evidence="18">
    <location>
        <begin position="1"/>
        <end position="66"/>
    </location>
</feature>
<dbReference type="Proteomes" id="UP000235388">
    <property type="component" value="Unassembled WGS sequence"/>
</dbReference>
<dbReference type="GO" id="GO:0016787">
    <property type="term" value="F:hydrolase activity"/>
    <property type="evidence" value="ECO:0007669"/>
    <property type="project" value="UniProtKB-KW"/>
</dbReference>
<evidence type="ECO:0008006" key="23">
    <source>
        <dbReference type="Google" id="ProtNLM"/>
    </source>
</evidence>
<dbReference type="SUPFAM" id="SSF53098">
    <property type="entry name" value="Ribonuclease H-like"/>
    <property type="match status" value="1"/>
</dbReference>
<dbReference type="GO" id="GO:0008270">
    <property type="term" value="F:zinc ion binding"/>
    <property type="evidence" value="ECO:0007669"/>
    <property type="project" value="UniProtKB-KW"/>
</dbReference>
<keyword evidence="3" id="KW-0548">Nucleotidyltransferase</keyword>
<evidence type="ECO:0000256" key="6">
    <source>
        <dbReference type="ARBA" id="ARBA00022759"/>
    </source>
</evidence>
<dbReference type="InterPro" id="IPR036397">
    <property type="entry name" value="RNaseH_sf"/>
</dbReference>
<evidence type="ECO:0000256" key="11">
    <source>
        <dbReference type="ARBA" id="ARBA00022918"/>
    </source>
</evidence>
<evidence type="ECO:0000259" key="19">
    <source>
        <dbReference type="PROSITE" id="PS50158"/>
    </source>
</evidence>
<evidence type="ECO:0000256" key="16">
    <source>
        <dbReference type="ARBA" id="ARBA00049244"/>
    </source>
</evidence>
<dbReference type="Pfam" id="PF00098">
    <property type="entry name" value="zf-CCHC"/>
    <property type="match status" value="1"/>
</dbReference>
<keyword evidence="6" id="KW-0255">Endonuclease</keyword>
<comment type="catalytic activity">
    <reaction evidence="16">
        <text>DNA(n) + a 2'-deoxyribonucleoside 5'-triphosphate = DNA(n+1) + diphosphate</text>
        <dbReference type="Rhea" id="RHEA:22508"/>
        <dbReference type="Rhea" id="RHEA-COMP:17339"/>
        <dbReference type="Rhea" id="RHEA-COMP:17340"/>
        <dbReference type="ChEBI" id="CHEBI:33019"/>
        <dbReference type="ChEBI" id="CHEBI:61560"/>
        <dbReference type="ChEBI" id="CHEBI:173112"/>
        <dbReference type="EC" id="2.7.7.7"/>
    </reaction>
</comment>
<evidence type="ECO:0000256" key="13">
    <source>
        <dbReference type="ARBA" id="ARBA00023172"/>
    </source>
</evidence>
<dbReference type="PROSITE" id="PS50158">
    <property type="entry name" value="ZF_CCHC"/>
    <property type="match status" value="1"/>
</dbReference>
<keyword evidence="4" id="KW-0540">Nuclease</keyword>
<feature type="compositionally biased region" description="Low complexity" evidence="18">
    <location>
        <begin position="12"/>
        <end position="30"/>
    </location>
</feature>
<dbReference type="OrthoDB" id="3051642at2759"/>
<dbReference type="InterPro" id="IPR039537">
    <property type="entry name" value="Retrotran_Ty1/copia-like"/>
</dbReference>
<evidence type="ECO:0000256" key="3">
    <source>
        <dbReference type="ARBA" id="ARBA00022695"/>
    </source>
</evidence>
<name>A0A2N5T525_9BASI</name>
<evidence type="ECO:0000256" key="2">
    <source>
        <dbReference type="ARBA" id="ARBA00022664"/>
    </source>
</evidence>
<evidence type="ECO:0000256" key="7">
    <source>
        <dbReference type="ARBA" id="ARBA00022801"/>
    </source>
</evidence>
<dbReference type="GO" id="GO:0032196">
    <property type="term" value="P:transposition"/>
    <property type="evidence" value="ECO:0007669"/>
    <property type="project" value="UniProtKB-KW"/>
</dbReference>
<evidence type="ECO:0000256" key="4">
    <source>
        <dbReference type="ARBA" id="ARBA00022722"/>
    </source>
</evidence>
<keyword evidence="14" id="KW-0511">Multifunctional enzyme</keyword>
<dbReference type="GO" id="GO:0006310">
    <property type="term" value="P:DNA recombination"/>
    <property type="evidence" value="ECO:0007669"/>
    <property type="project" value="UniProtKB-KW"/>
</dbReference>
<keyword evidence="1" id="KW-0815">Transposition</keyword>
<dbReference type="GO" id="GO:0003723">
    <property type="term" value="F:RNA binding"/>
    <property type="evidence" value="ECO:0007669"/>
    <property type="project" value="UniProtKB-KW"/>
</dbReference>
<dbReference type="Pfam" id="PF25597">
    <property type="entry name" value="SH3_retrovirus"/>
    <property type="match status" value="1"/>
</dbReference>
<reference evidence="21 22" key="1">
    <citation type="submission" date="2017-11" db="EMBL/GenBank/DDBJ databases">
        <title>De novo assembly and phasing of dikaryotic genomes from two isolates of Puccinia coronata f. sp. avenae, the causal agent of oat crown rust.</title>
        <authorList>
            <person name="Miller M.E."/>
            <person name="Zhang Y."/>
            <person name="Omidvar V."/>
            <person name="Sperschneider J."/>
            <person name="Schwessinger B."/>
            <person name="Raley C."/>
            <person name="Palmer J.M."/>
            <person name="Garnica D."/>
            <person name="Upadhyaya N."/>
            <person name="Rathjen J."/>
            <person name="Taylor J.M."/>
            <person name="Park R.F."/>
            <person name="Dodds P.N."/>
            <person name="Hirsch C.D."/>
            <person name="Kianian S.F."/>
            <person name="Figueroa M."/>
        </authorList>
    </citation>
    <scope>NUCLEOTIDE SEQUENCE [LARGE SCALE GENOMIC DNA]</scope>
    <source>
        <strain evidence="21">12NC29</strain>
    </source>
</reference>
<evidence type="ECO:0000256" key="18">
    <source>
        <dbReference type="SAM" id="MobiDB-lite"/>
    </source>
</evidence>
<evidence type="ECO:0000256" key="14">
    <source>
        <dbReference type="ARBA" id="ARBA00023268"/>
    </source>
</evidence>
<feature type="domain" description="CCHC-type" evidence="19">
    <location>
        <begin position="387"/>
        <end position="403"/>
    </location>
</feature>
<keyword evidence="17" id="KW-0863">Zinc-finger</keyword>
<keyword evidence="8" id="KW-0460">Magnesium</keyword>
<dbReference type="Pfam" id="PF07727">
    <property type="entry name" value="RVT_2"/>
    <property type="match status" value="1"/>
</dbReference>
<dbReference type="InterPro" id="IPR013103">
    <property type="entry name" value="RVT_2"/>
</dbReference>
<dbReference type="EMBL" id="PGCJ01000794">
    <property type="protein sequence ID" value="PLW20602.1"/>
    <property type="molecule type" value="Genomic_DNA"/>
</dbReference>
<proteinExistence type="predicted"/>
<evidence type="ECO:0000256" key="17">
    <source>
        <dbReference type="PROSITE-ProRule" id="PRU00047"/>
    </source>
</evidence>
<keyword evidence="10" id="KW-0229">DNA integration</keyword>
<evidence type="ECO:0000256" key="10">
    <source>
        <dbReference type="ARBA" id="ARBA00022908"/>
    </source>
</evidence>
<comment type="caution">
    <text evidence="21">The sequence shown here is derived from an EMBL/GenBank/DDBJ whole genome shotgun (WGS) entry which is preliminary data.</text>
</comment>
<dbReference type="InterPro" id="IPR001878">
    <property type="entry name" value="Znf_CCHC"/>
</dbReference>
<dbReference type="GO" id="GO:0003964">
    <property type="term" value="F:RNA-directed DNA polymerase activity"/>
    <property type="evidence" value="ECO:0007669"/>
    <property type="project" value="UniProtKB-KW"/>
</dbReference>
<feature type="region of interest" description="Disordered" evidence="18">
    <location>
        <begin position="462"/>
        <end position="487"/>
    </location>
</feature>
<dbReference type="InterPro" id="IPR057670">
    <property type="entry name" value="SH3_retrovirus"/>
</dbReference>
<evidence type="ECO:0000256" key="15">
    <source>
        <dbReference type="ARBA" id="ARBA00048173"/>
    </source>
</evidence>
<dbReference type="GO" id="GO:0015074">
    <property type="term" value="P:DNA integration"/>
    <property type="evidence" value="ECO:0007669"/>
    <property type="project" value="UniProtKB-KW"/>
</dbReference>
<keyword evidence="9" id="KW-0694">RNA-binding</keyword>
<organism evidence="21 22">
    <name type="scientific">Puccinia coronata f. sp. avenae</name>
    <dbReference type="NCBI Taxonomy" id="200324"/>
    <lineage>
        <taxon>Eukaryota</taxon>
        <taxon>Fungi</taxon>
        <taxon>Dikarya</taxon>
        <taxon>Basidiomycota</taxon>
        <taxon>Pucciniomycotina</taxon>
        <taxon>Pucciniomycetes</taxon>
        <taxon>Pucciniales</taxon>
        <taxon>Pucciniaceae</taxon>
        <taxon>Puccinia</taxon>
    </lineage>
</organism>
<sequence>MSSIPTSSTHRPNPLNPSNNCPIPPNSSTNRQTSISVQGSAHHSRASSTASSVDGHSLGHGVPDGTRRMENIFNSVLDGTTGLSLADATFRATQRQPTSHPHRPNPPHLDPPALSKEQIDFEAAQFALKQAKLVSNAVSSITTTIKKESILLPDGSNFSQWSRLLREIGLTSLTGPEFFFSPCDNLSLERIGRATILASVHSSLVSDLQSLKTTHAMYEDLKTKFQTVSRAAQMNLWYKFMAFTIDSNAPTAGVASKLRDLYTEMKAVNCRMHSDAFLGFVLQAAIMSSSAGFKHDFEQRVELSIQSDPKSACPSFSSLLHLFDICRQQHQQHTRHPSIAPLPSNDSSLMMMTTDPATDFDVNTYLADINESEWTDALDFYAVTAHKCWTCGGENHYAKDCPNKQQVQPQSKAIGTIVGTIYGHLPSGFQVTSTRFPNLSQRRMPSLPTNTQQHARRLADYYRPRYSQGTSTRPERGTPGPSNRSTVSAQALEVNGLPDDLDDLDFNSMSLGEDLVSNPAIFDTGASHGFTGSKSFLHHFRPLPNPIPVSVATNGASSYISGVGDLKFLLPDGNVVVIRQVLYYSFIISKPDGSTMFTCCFEPRRNRWVIPHPFIRCDDPYSIGRPLFHFFSTSTPETDLAIPDNHTASDDSVFPVSLDSLDNVDDVTHAKKKSRSTLKDQTDAALSPDELAEYFKQPVNNTSGYKWQAARLSKDELTLLHFHRLFGHASLRHIRRIIKHKLGSGLPSELPPGKIHCPVCAISKSTRINPLASTNREIERMDILAVDLIGPFQVDSVDGGKYVMTMRDVATGYCFVRVLTHKWEATGHIMSIIEKVETFTDLRVKTLRSDNGGEFINNELATYLDKKGIVAERALPYHHYQNGVIERFNRTVAAMARTILLDSELPKSFWSFAFKWAAHTLNRIPNKASGKSTPLEAFLRHKPQFGIFRVFGSIGYAHVPQELRKKLDVRAQRGHVVAYLGISKGWKLWIPDENRFIESAMVRFPDELKHVPTLPAVVKSDTMKTARHVDTEDQAKPANKLSLKHIMNLMKLGSFEHEVEFHNQELIIDTILELCHFYALSIPSTFKQAMKSKEKDQWLKAIAVELNNLEEMRVWAIGQLPEGKKELNGRWVFATKPDEGAGIRYKARFVAKGFTQVAGVDFNATFAPTATFVSLRLLLTVAAANDWPVHSFDFVAAYLNSPIDEEIWIKPPEGMTVPPGHALRLEKALYGTRQAARCWWIHLKNTLAEFGYVPSQYDNSLYILKHPKYHGVVWLHVDDGVVTASNTSLLQRLESDLKDLLKIKWASELTSIVGLNVTRDKRGFRLCQRNLIDSILDRHWDTGVTAESPLPANYNASSDTNGKTEDSGKYLSIIGSLSYLAVGTRPDICFAVNFLARFSAKPGEMHWKGVKHLINYIAGTKDLQLQLYPRADSLSLKTFADASWGGEFARSSYGVFITFLNSPILWISRRQLSVAASTCQAEYMALGTATRQTLWVRHLLRDVLKQDHVGHLFCDNQSAVHVATDDSSNKRTRHTDRDFYITNESLFQRKTTLTWIPTKQQLADIFTKSLGKESFIPLRDKVMGLG</sequence>
<keyword evidence="22" id="KW-1185">Reference proteome</keyword>
<keyword evidence="12" id="KW-0808">Transferase</keyword>
<keyword evidence="13" id="KW-0233">DNA recombination</keyword>
<dbReference type="InterPro" id="IPR043502">
    <property type="entry name" value="DNA/RNA_pol_sf"/>
</dbReference>
<evidence type="ECO:0000256" key="1">
    <source>
        <dbReference type="ARBA" id="ARBA00022578"/>
    </source>
</evidence>
<keyword evidence="17" id="KW-0862">Zinc</keyword>
<dbReference type="PROSITE" id="PS50994">
    <property type="entry name" value="INTEGRASE"/>
    <property type="match status" value="1"/>
</dbReference>
<dbReference type="PANTHER" id="PTHR42648:SF11">
    <property type="entry name" value="TRANSPOSON TY4-P GAG-POL POLYPROTEIN"/>
    <property type="match status" value="1"/>
</dbReference>
<dbReference type="GO" id="GO:0005634">
    <property type="term" value="C:nucleus"/>
    <property type="evidence" value="ECO:0007669"/>
    <property type="project" value="UniProtKB-ARBA"/>
</dbReference>
<protein>
    <recommendedName>
        <fullName evidence="23">Integrase catalytic domain-containing protein</fullName>
    </recommendedName>
</protein>
<dbReference type="InterPro" id="IPR001584">
    <property type="entry name" value="Integrase_cat-core"/>
</dbReference>
<dbReference type="STRING" id="200324.A0A2N5T525"/>
<dbReference type="GO" id="GO:0003887">
    <property type="term" value="F:DNA-directed DNA polymerase activity"/>
    <property type="evidence" value="ECO:0007669"/>
    <property type="project" value="UniProtKB-KW"/>
</dbReference>
<dbReference type="Gene3D" id="3.30.420.10">
    <property type="entry name" value="Ribonuclease H-like superfamily/Ribonuclease H"/>
    <property type="match status" value="1"/>
</dbReference>
<accession>A0A2N5T525</accession>
<evidence type="ECO:0000313" key="22">
    <source>
        <dbReference type="Proteomes" id="UP000235388"/>
    </source>
</evidence>
<evidence type="ECO:0000256" key="9">
    <source>
        <dbReference type="ARBA" id="ARBA00022884"/>
    </source>
</evidence>
<gene>
    <name evidence="21" type="ORF">PCANC_06041</name>
</gene>
<dbReference type="InterPro" id="IPR012337">
    <property type="entry name" value="RNaseH-like_sf"/>
</dbReference>